<feature type="domain" description="DUF7932" evidence="2">
    <location>
        <begin position="235"/>
        <end position="363"/>
    </location>
</feature>
<dbReference type="OrthoDB" id="17903at2759"/>
<evidence type="ECO:0000313" key="3">
    <source>
        <dbReference type="EMBL" id="CDW90129.1"/>
    </source>
</evidence>
<dbReference type="Proteomes" id="UP000039865">
    <property type="component" value="Unassembled WGS sequence"/>
</dbReference>
<reference evidence="3 4" key="1">
    <citation type="submission" date="2014-06" db="EMBL/GenBank/DDBJ databases">
        <authorList>
            <person name="Swart Estienne"/>
        </authorList>
    </citation>
    <scope>NUCLEOTIDE SEQUENCE [LARGE SCALE GENOMIC DNA]</scope>
    <source>
        <strain evidence="3 4">130c</strain>
    </source>
</reference>
<dbReference type="EMBL" id="CCKQ01018191">
    <property type="protein sequence ID" value="CDW90129.1"/>
    <property type="molecule type" value="Genomic_DNA"/>
</dbReference>
<evidence type="ECO:0000259" key="2">
    <source>
        <dbReference type="Pfam" id="PF25560"/>
    </source>
</evidence>
<feature type="compositionally biased region" description="Low complexity" evidence="1">
    <location>
        <begin position="150"/>
        <end position="166"/>
    </location>
</feature>
<sequence>MAKIDISGYDGTNGICGVDGYNYGSNGSNAGFPNMGEDGDVLDIYAKGGKGGKGGYGGNGASGSPGSDGSDATQNSSGTDGGPGGNGGNGGNGTPGANGGKGGFVQITVTKFDMDLLVLIGEIDIAGGQGGEPGRNGKGGKGGPGGRGGSSYSWSETSYSTTTDSDGNTQTESSTQYYSNPGGSNGPDGKDGRHGSGNISPGQDGKKGKFEYLIEYSDLENQNQMTLSFKNKYDLKITGFRYQMYEDDGIIEPGERAFIDYITVSNRGEMPTPNYSDFEVSLQENLWLMKAGQCMVPRNLQSKEVKTFETKVDFIVNYPSGPQYLPKPRLENTEAQVQVYIPSLDRYLPNAIVSETHKIKIEYPLQIEQFQCLRTFSPGQTAKIIFTLFNKSKLAIAGDKRSAQIFILAGSGDFDSTEFQIDVPVIKKNSKQQIICNITIPPQVQHLLRSSFIIEFYLHDPRNQLFFMPCIHTFPYDIRIGFDYIPKQDSDVLFIINENFKLDDLDFIEKTCQYYGLKHNYYDLSMTGHLNLFQIQEESKTNLAQDLQLKTIVLINSQFLLSSTSQDLMYGWTLEFLKKEDMLRATQLYRIHFVIFSPHKHNYNSWTVKYDQEGTYYKEIDDFLKEEYKLSQKSLSEKIGTTDFIVATKAFLSFKSRKKQVETQAKHHVRKIQKRFPYQSYVSCHVFSQDEKDKDKIGHVAIMRTPPFINQYVAFMDFNDIISNQFDFAFAILCTIDIKIRTNIALNLVSEDDIQNKHFDPLIESLMFSLGREIEIGCHSKHSTKFEFEDFSSFLKIFKVQLKHNKSLNIQPFDELIIRLKKLSKKQEKLTDVIIFWVAHAKLLRKLNKKLKAMSKLLKHDKESLKQHKMIKEKISKSYDAKRKQFKDSKLPKYLLLSNLDLERDTYRSWVSFEKVISEDDIKQFQANEQKHRDQCFHLVDYKKKLDQQLKN</sequence>
<keyword evidence="4" id="KW-1185">Reference proteome</keyword>
<accession>A0A078B6W6</accession>
<feature type="region of interest" description="Disordered" evidence="1">
    <location>
        <begin position="56"/>
        <end position="99"/>
    </location>
</feature>
<feature type="compositionally biased region" description="Polar residues" evidence="1">
    <location>
        <begin position="167"/>
        <end position="182"/>
    </location>
</feature>
<feature type="region of interest" description="Disordered" evidence="1">
    <location>
        <begin position="125"/>
        <end position="206"/>
    </location>
</feature>
<organism evidence="3 4">
    <name type="scientific">Stylonychia lemnae</name>
    <name type="common">Ciliate</name>
    <dbReference type="NCBI Taxonomy" id="5949"/>
    <lineage>
        <taxon>Eukaryota</taxon>
        <taxon>Sar</taxon>
        <taxon>Alveolata</taxon>
        <taxon>Ciliophora</taxon>
        <taxon>Intramacronucleata</taxon>
        <taxon>Spirotrichea</taxon>
        <taxon>Stichotrichia</taxon>
        <taxon>Sporadotrichida</taxon>
        <taxon>Oxytrichidae</taxon>
        <taxon>Stylonychinae</taxon>
        <taxon>Stylonychia</taxon>
    </lineage>
</organism>
<name>A0A078B6W6_STYLE</name>
<evidence type="ECO:0000313" key="4">
    <source>
        <dbReference type="Proteomes" id="UP000039865"/>
    </source>
</evidence>
<dbReference type="InterPro" id="IPR057692">
    <property type="entry name" value="DUF7932"/>
</dbReference>
<gene>
    <name evidence="3" type="primary">Contig7279.g7785</name>
    <name evidence="3" type="ORF">STYLEM_19269</name>
</gene>
<protein>
    <recommendedName>
        <fullName evidence="2">DUF7932 domain-containing protein</fullName>
    </recommendedName>
</protein>
<feature type="compositionally biased region" description="Gly residues" evidence="1">
    <location>
        <begin position="79"/>
        <end position="99"/>
    </location>
</feature>
<proteinExistence type="predicted"/>
<dbReference type="AlphaFoldDB" id="A0A078B6W6"/>
<evidence type="ECO:0000256" key="1">
    <source>
        <dbReference type="SAM" id="MobiDB-lite"/>
    </source>
</evidence>
<dbReference type="Pfam" id="PF25560">
    <property type="entry name" value="DUF7932"/>
    <property type="match status" value="1"/>
</dbReference>
<dbReference type="InParanoid" id="A0A078B6W6"/>
<feature type="compositionally biased region" description="Gly residues" evidence="1">
    <location>
        <begin position="127"/>
        <end position="149"/>
    </location>
</feature>